<protein>
    <submittedName>
        <fullName evidence="3">Uncharacterized protein LOC102805841</fullName>
    </submittedName>
</protein>
<sequence>MADIFEKEIKDKDDRRELALYLISNNAAVIEQKVLHPHLSKTDKTDRWPLFRELCRSVRIPCCECDDFAISVYHSGLCGDIVRILENDYLMNNYENDKILLDLVGLGLLICTVCSGNISPATEGETKTLRDITTFYLLSNVEKVKQAATMLSQIVEAAEKEKEGTKRRRKKSSKVMHDNDANKEKPDKTTSEVNSRKEPVQRMIQRESIHSNQDNETRKNTDSKPLKVFTQRQVSTVTTKDTRHASNAKIIEASGVVTNQSDVTENNTNTITKVSSNEDNTSENHVQLVRRDSKRHSLLRKLSFSKGKKS</sequence>
<feature type="region of interest" description="Disordered" evidence="1">
    <location>
        <begin position="159"/>
        <end position="224"/>
    </location>
</feature>
<dbReference type="Proteomes" id="UP000694865">
    <property type="component" value="Unplaced"/>
</dbReference>
<organism evidence="2 3">
    <name type="scientific">Saccoglossus kowalevskii</name>
    <name type="common">Acorn worm</name>
    <dbReference type="NCBI Taxonomy" id="10224"/>
    <lineage>
        <taxon>Eukaryota</taxon>
        <taxon>Metazoa</taxon>
        <taxon>Hemichordata</taxon>
        <taxon>Enteropneusta</taxon>
        <taxon>Harrimaniidae</taxon>
        <taxon>Saccoglossus</taxon>
    </lineage>
</organism>
<feature type="region of interest" description="Disordered" evidence="1">
    <location>
        <begin position="272"/>
        <end position="310"/>
    </location>
</feature>
<name>A0ABM0M6P7_SACKO</name>
<reference evidence="3" key="1">
    <citation type="submission" date="2025-08" db="UniProtKB">
        <authorList>
            <consortium name="RefSeq"/>
        </authorList>
    </citation>
    <scope>IDENTIFICATION</scope>
    <source>
        <tissue evidence="3">Testes</tissue>
    </source>
</reference>
<evidence type="ECO:0000256" key="1">
    <source>
        <dbReference type="SAM" id="MobiDB-lite"/>
    </source>
</evidence>
<feature type="compositionally biased region" description="Basic and acidic residues" evidence="1">
    <location>
        <begin position="175"/>
        <end position="224"/>
    </location>
</feature>
<evidence type="ECO:0000313" key="3">
    <source>
        <dbReference type="RefSeq" id="XP_006815688.1"/>
    </source>
</evidence>
<dbReference type="GeneID" id="102805841"/>
<feature type="compositionally biased region" description="Basic residues" evidence="1">
    <location>
        <begin position="165"/>
        <end position="174"/>
    </location>
</feature>
<evidence type="ECO:0000313" key="2">
    <source>
        <dbReference type="Proteomes" id="UP000694865"/>
    </source>
</evidence>
<accession>A0ABM0M6P7</accession>
<dbReference type="RefSeq" id="XP_006815688.1">
    <property type="nucleotide sequence ID" value="XM_006815625.1"/>
</dbReference>
<keyword evidence="2" id="KW-1185">Reference proteome</keyword>
<gene>
    <name evidence="3" type="primary">LOC102805841</name>
</gene>
<proteinExistence type="predicted"/>
<feature type="compositionally biased region" description="Polar residues" evidence="1">
    <location>
        <begin position="272"/>
        <end position="285"/>
    </location>
</feature>